<evidence type="ECO:0000259" key="1">
    <source>
        <dbReference type="Pfam" id="PF03625"/>
    </source>
</evidence>
<dbReference type="Proteomes" id="UP000002495">
    <property type="component" value="Chromosome"/>
</dbReference>
<keyword evidence="3" id="KW-1185">Reference proteome</keyword>
<evidence type="ECO:0000313" key="2">
    <source>
        <dbReference type="EMBL" id="AAP77317.1"/>
    </source>
</evidence>
<dbReference type="EMBL" id="AE017125">
    <property type="protein sequence ID" value="AAP77317.1"/>
    <property type="molecule type" value="Genomic_DNA"/>
</dbReference>
<dbReference type="Pfam" id="PF03625">
    <property type="entry name" value="DUF302"/>
    <property type="match status" value="1"/>
</dbReference>
<accession>Q7VI88</accession>
<organism evidence="2 3">
    <name type="scientific">Helicobacter hepaticus (strain ATCC 51449 / 3B1)</name>
    <dbReference type="NCBI Taxonomy" id="235279"/>
    <lineage>
        <taxon>Bacteria</taxon>
        <taxon>Pseudomonadati</taxon>
        <taxon>Campylobacterota</taxon>
        <taxon>Epsilonproteobacteria</taxon>
        <taxon>Campylobacterales</taxon>
        <taxon>Helicobacteraceae</taxon>
        <taxon>Helicobacter</taxon>
    </lineage>
</organism>
<dbReference type="RefSeq" id="WP_011115562.1">
    <property type="nucleotide sequence ID" value="NC_004917.1"/>
</dbReference>
<dbReference type="HOGENOM" id="CLU_116237_1_1_7"/>
<dbReference type="eggNOG" id="COG3439">
    <property type="taxonomic scope" value="Bacteria"/>
</dbReference>
<dbReference type="PANTHER" id="PTHR38342:SF2">
    <property type="entry name" value="INNER MEMBRANE OR EXPORTED"/>
    <property type="match status" value="1"/>
</dbReference>
<dbReference type="PANTHER" id="PTHR38342">
    <property type="entry name" value="SLR5037 PROTEIN"/>
    <property type="match status" value="1"/>
</dbReference>
<gene>
    <name evidence="2" type="ordered locus">HH_0720</name>
</gene>
<dbReference type="KEGG" id="hhe:HH_0720"/>
<dbReference type="OrthoDB" id="9799367at2"/>
<dbReference type="STRING" id="235279.HH_0720"/>
<dbReference type="InterPro" id="IPR035923">
    <property type="entry name" value="TT1751-like_sf"/>
</dbReference>
<name>Q7VI88_HELHP</name>
<evidence type="ECO:0000313" key="3">
    <source>
        <dbReference type="Proteomes" id="UP000002495"/>
    </source>
</evidence>
<dbReference type="SUPFAM" id="SSF103247">
    <property type="entry name" value="TT1751-like"/>
    <property type="match status" value="1"/>
</dbReference>
<feature type="domain" description="DUF302" evidence="1">
    <location>
        <begin position="51"/>
        <end position="112"/>
    </location>
</feature>
<sequence length="157" mass="17744">MGIKKIIFSLFAIAQIANSAEALKSTYNFDTTYKNIKNTIMQKNIPIFAEFDHSKNAKEAGLELNPTKVIVFGNPKVGTLLMQENQQIATHLPLKISVWQDSKNNVYITYTDIKELAKRYKIKNKQVVTNIDNLLKDIVKINSLYGGKIAVPKTDKL</sequence>
<dbReference type="CDD" id="cd14797">
    <property type="entry name" value="DUF302"/>
    <property type="match status" value="1"/>
</dbReference>
<proteinExistence type="predicted"/>
<reference evidence="2 3" key="1">
    <citation type="journal article" date="2003" name="Proc. Natl. Acad. Sci. U.S.A.">
        <title>The complete genome sequence of the carcinogenic bacterium Helicobacter hepaticus.</title>
        <authorList>
            <person name="Suerbaum S."/>
            <person name="Josenhans C."/>
            <person name="Sterzenbach T."/>
            <person name="Drescher B."/>
            <person name="Brandt P."/>
            <person name="Bell M."/>
            <person name="Droege M."/>
            <person name="Fartmann B."/>
            <person name="Fischer H.-P."/>
            <person name="Ge Z."/>
            <person name="Hoerster A."/>
            <person name="Holland R."/>
            <person name="Klein K."/>
            <person name="Koenig J."/>
            <person name="Macko L."/>
            <person name="Mendz G.L."/>
            <person name="Nyakatura G."/>
            <person name="Schauer D.B."/>
            <person name="Shen Z."/>
            <person name="Weber J."/>
            <person name="Frosch M."/>
            <person name="Fox J.G."/>
        </authorList>
    </citation>
    <scope>NUCLEOTIDE SEQUENCE [LARGE SCALE GENOMIC DNA]</scope>
    <source>
        <strain evidence="3">ATCC 51449 / 3B1</strain>
    </source>
</reference>
<dbReference type="InterPro" id="IPR005180">
    <property type="entry name" value="DUF302"/>
</dbReference>
<protein>
    <recommendedName>
        <fullName evidence="1">DUF302 domain-containing protein</fullName>
    </recommendedName>
</protein>
<dbReference type="Gene3D" id="3.30.310.70">
    <property type="entry name" value="TT1751-like domain"/>
    <property type="match status" value="1"/>
</dbReference>
<dbReference type="AlphaFoldDB" id="Q7VI88"/>